<evidence type="ECO:0000313" key="6">
    <source>
        <dbReference type="Proteomes" id="UP001151699"/>
    </source>
</evidence>
<dbReference type="OrthoDB" id="10253869at2759"/>
<dbReference type="Pfam" id="PF00501">
    <property type="entry name" value="AMP-binding"/>
    <property type="match status" value="1"/>
</dbReference>
<dbReference type="GO" id="GO:0046949">
    <property type="term" value="P:fatty-acyl-CoA biosynthetic process"/>
    <property type="evidence" value="ECO:0007669"/>
    <property type="project" value="TreeGrafter"/>
</dbReference>
<name>A0A9Q0ND14_9DIPT</name>
<reference evidence="5" key="1">
    <citation type="submission" date="2022-07" db="EMBL/GenBank/DDBJ databases">
        <authorList>
            <person name="Trinca V."/>
            <person name="Uliana J.V.C."/>
            <person name="Torres T.T."/>
            <person name="Ward R.J."/>
            <person name="Monesi N."/>
        </authorList>
    </citation>
    <scope>NUCLEOTIDE SEQUENCE</scope>
    <source>
        <strain evidence="5">HSMRA1968</strain>
        <tissue evidence="5">Whole embryos</tissue>
    </source>
</reference>
<dbReference type="GO" id="GO:0004467">
    <property type="term" value="F:long-chain fatty acid-CoA ligase activity"/>
    <property type="evidence" value="ECO:0007669"/>
    <property type="project" value="TreeGrafter"/>
</dbReference>
<dbReference type="GO" id="GO:0005777">
    <property type="term" value="C:peroxisome"/>
    <property type="evidence" value="ECO:0007669"/>
    <property type="project" value="UniProtKB-SubCell"/>
</dbReference>
<dbReference type="InterPro" id="IPR025110">
    <property type="entry name" value="AMP-bd_C"/>
</dbReference>
<evidence type="ECO:0000313" key="5">
    <source>
        <dbReference type="EMBL" id="KAJ6647281.1"/>
    </source>
</evidence>
<evidence type="ECO:0000259" key="4">
    <source>
        <dbReference type="Pfam" id="PF13193"/>
    </source>
</evidence>
<dbReference type="PANTHER" id="PTHR24096:SF353">
    <property type="entry name" value="GH16244P-RELATED"/>
    <property type="match status" value="1"/>
</dbReference>
<dbReference type="Gene3D" id="3.30.300.30">
    <property type="match status" value="1"/>
</dbReference>
<dbReference type="EMBL" id="WJQU01000001">
    <property type="protein sequence ID" value="KAJ6647281.1"/>
    <property type="molecule type" value="Genomic_DNA"/>
</dbReference>
<dbReference type="InterPro" id="IPR000873">
    <property type="entry name" value="AMP-dep_synth/lig_dom"/>
</dbReference>
<feature type="domain" description="AMP-dependent synthetase/ligase" evidence="3">
    <location>
        <begin position="38"/>
        <end position="393"/>
    </location>
</feature>
<dbReference type="FunFam" id="3.40.50.12780:FF:000025">
    <property type="entry name" value="luciferin 4-monooxygenase"/>
    <property type="match status" value="1"/>
</dbReference>
<sequence length="536" mass="59972">MTSYDEVNKIWKGRPADYPRPLNNYFGEELLEALSEAPDSIFEICHEDNYHMTRREARELTINVSRNLVRLQIKPNDVVGFVCRNSKYLPVLLYGCIVYGAPINPLDNSFDCEYVKHIFGQTKPKLVFCDADVYESIKANLDELHNDAQIFTLIDERDGVPFVSELLRPTGDESAFVAPKFEQPADKKPLAIICTSGSTGLPKGSTKTHANFLNFSKATTLPTPHKTLNFSPIYWTTGFISTIFAPLRLTECKIQTIQLFSPERLKELVEKHQVSFVSLSSHQLHILVESPLSDVIDFSSVKMLLSGGGPISSQLREKLRKKFPNTSLITAYATTEISVSLLAPGKVYKHTMSTGDLQANVQVKIIDDDGNKLGVGEQGEVLVKALFPFSGYYNQPIETQNALDSEGFFKTGDIGFFCEDNSLVIVERKKEIYCYNSYQVNPSEIEDVILSVEGVAEVAVVGIIDPCLEHLSTAAVVKKSGFDELTEQMIVDFVASRLPFYKHLYGGVVFMDSLPKTASGKVMKKWIREKLTKKET</sequence>
<protein>
    <submittedName>
        <fullName evidence="5">4-coumarate--CoA ligase 3</fullName>
    </submittedName>
</protein>
<evidence type="ECO:0000256" key="2">
    <source>
        <dbReference type="ARBA" id="ARBA00023140"/>
    </source>
</evidence>
<feature type="domain" description="AMP-binding enzyme C-terminal" evidence="4">
    <location>
        <begin position="444"/>
        <end position="521"/>
    </location>
</feature>
<keyword evidence="6" id="KW-1185">Reference proteome</keyword>
<dbReference type="Gene3D" id="3.40.50.12780">
    <property type="entry name" value="N-terminal domain of ligase-like"/>
    <property type="match status" value="1"/>
</dbReference>
<evidence type="ECO:0000256" key="1">
    <source>
        <dbReference type="ARBA" id="ARBA00004275"/>
    </source>
</evidence>
<keyword evidence="5" id="KW-0436">Ligase</keyword>
<dbReference type="InterPro" id="IPR020845">
    <property type="entry name" value="AMP-binding_CS"/>
</dbReference>
<proteinExistence type="predicted"/>
<dbReference type="AlphaFoldDB" id="A0A9Q0ND14"/>
<dbReference type="InterPro" id="IPR042099">
    <property type="entry name" value="ANL_N_sf"/>
</dbReference>
<keyword evidence="2" id="KW-0576">Peroxisome</keyword>
<dbReference type="Proteomes" id="UP001151699">
    <property type="component" value="Chromosome A"/>
</dbReference>
<evidence type="ECO:0000259" key="3">
    <source>
        <dbReference type="Pfam" id="PF00501"/>
    </source>
</evidence>
<dbReference type="InterPro" id="IPR045851">
    <property type="entry name" value="AMP-bd_C_sf"/>
</dbReference>
<comment type="subcellular location">
    <subcellularLocation>
        <location evidence="1">Peroxisome</location>
    </subcellularLocation>
</comment>
<accession>A0A9Q0ND14</accession>
<dbReference type="Pfam" id="PF13193">
    <property type="entry name" value="AMP-binding_C"/>
    <property type="match status" value="1"/>
</dbReference>
<dbReference type="SUPFAM" id="SSF56801">
    <property type="entry name" value="Acetyl-CoA synthetase-like"/>
    <property type="match status" value="1"/>
</dbReference>
<organism evidence="5 6">
    <name type="scientific">Pseudolycoriella hygida</name>
    <dbReference type="NCBI Taxonomy" id="35572"/>
    <lineage>
        <taxon>Eukaryota</taxon>
        <taxon>Metazoa</taxon>
        <taxon>Ecdysozoa</taxon>
        <taxon>Arthropoda</taxon>
        <taxon>Hexapoda</taxon>
        <taxon>Insecta</taxon>
        <taxon>Pterygota</taxon>
        <taxon>Neoptera</taxon>
        <taxon>Endopterygota</taxon>
        <taxon>Diptera</taxon>
        <taxon>Nematocera</taxon>
        <taxon>Sciaroidea</taxon>
        <taxon>Sciaridae</taxon>
        <taxon>Pseudolycoriella</taxon>
    </lineage>
</organism>
<dbReference type="PANTHER" id="PTHR24096">
    <property type="entry name" value="LONG-CHAIN-FATTY-ACID--COA LIGASE"/>
    <property type="match status" value="1"/>
</dbReference>
<dbReference type="PROSITE" id="PS00455">
    <property type="entry name" value="AMP_BINDING"/>
    <property type="match status" value="1"/>
</dbReference>
<comment type="caution">
    <text evidence="5">The sequence shown here is derived from an EMBL/GenBank/DDBJ whole genome shotgun (WGS) entry which is preliminary data.</text>
</comment>
<gene>
    <name evidence="5" type="primary">4cl3</name>
    <name evidence="5" type="ORF">Bhyg_02503</name>
</gene>